<comment type="subunit">
    <text evidence="8">Homodimer.</text>
</comment>
<feature type="binding site" evidence="8">
    <location>
        <begin position="76"/>
        <end position="77"/>
    </location>
    <ligand>
        <name>substrate</name>
    </ligand>
</feature>
<dbReference type="AlphaFoldDB" id="A0A380ZU43"/>
<evidence type="ECO:0000256" key="8">
    <source>
        <dbReference type="HAMAP-Rule" id="MF_00197"/>
    </source>
</evidence>
<comment type="subcellular location">
    <subcellularLocation>
        <location evidence="8">Cytoplasm</location>
    </subcellularLocation>
</comment>
<dbReference type="GO" id="GO:0008837">
    <property type="term" value="F:diaminopimelate epimerase activity"/>
    <property type="evidence" value="ECO:0007669"/>
    <property type="project" value="UniProtKB-UniRule"/>
</dbReference>
<comment type="caution">
    <text evidence="8">Lacks conserved residue(s) required for the propagation of feature annotation.</text>
</comment>
<dbReference type="Proteomes" id="UP000255515">
    <property type="component" value="Unassembled WGS sequence"/>
</dbReference>
<dbReference type="EC" id="5.1.1.7" evidence="3 8"/>
<evidence type="ECO:0000256" key="3">
    <source>
        <dbReference type="ARBA" id="ARBA00013080"/>
    </source>
</evidence>
<comment type="function">
    <text evidence="8">Catalyzes the stereoinversion of LL-2,6-diaminopimelate (L,L-DAP) to meso-diaminopimelate (meso-DAP), a precursor of L-lysine and an essential component of the bacterial peptidoglycan.</text>
</comment>
<accession>A0A380ZU43</accession>
<comment type="pathway">
    <text evidence="1 8">Amino-acid biosynthesis; L-lysine biosynthesis via DAP pathway; DL-2,6-diaminopimelate from LL-2,6-diaminopimelate: step 1/1.</text>
</comment>
<feature type="site" description="Could be important to modulate the pK values of the two catalytic cysteine residues" evidence="8">
    <location>
        <position position="189"/>
    </location>
</feature>
<dbReference type="GO" id="GO:0009089">
    <property type="term" value="P:lysine biosynthetic process via diaminopimelate"/>
    <property type="evidence" value="ECO:0007669"/>
    <property type="project" value="UniProtKB-UniRule"/>
</dbReference>
<feature type="active site" description="Proton donor" evidence="8">
    <location>
        <position position="75"/>
    </location>
</feature>
<dbReference type="Pfam" id="PF01678">
    <property type="entry name" value="DAP_epimerase"/>
    <property type="match status" value="2"/>
</dbReference>
<evidence type="ECO:0000256" key="4">
    <source>
        <dbReference type="ARBA" id="ARBA00022605"/>
    </source>
</evidence>
<keyword evidence="5 8" id="KW-0457">Lysine biosynthesis</keyword>
<name>A0A380ZU43_9FLAO</name>
<proteinExistence type="inferred from homology"/>
<evidence type="ECO:0000313" key="11">
    <source>
        <dbReference type="Proteomes" id="UP000255515"/>
    </source>
</evidence>
<comment type="catalytic activity">
    <reaction evidence="7 8">
        <text>(2S,6S)-2,6-diaminopimelate = meso-2,6-diaminopimelate</text>
        <dbReference type="Rhea" id="RHEA:15393"/>
        <dbReference type="ChEBI" id="CHEBI:57609"/>
        <dbReference type="ChEBI" id="CHEBI:57791"/>
        <dbReference type="EC" id="5.1.1.7"/>
    </reaction>
</comment>
<dbReference type="Gene3D" id="3.10.310.10">
    <property type="entry name" value="Diaminopimelate Epimerase, Chain A, domain 1"/>
    <property type="match status" value="2"/>
</dbReference>
<evidence type="ECO:0000256" key="9">
    <source>
        <dbReference type="PROSITE-ProRule" id="PRU10125"/>
    </source>
</evidence>
<dbReference type="PANTHER" id="PTHR31689">
    <property type="entry name" value="DIAMINOPIMELATE EPIMERASE, CHLOROPLASTIC"/>
    <property type="match status" value="1"/>
</dbReference>
<feature type="binding site" evidence="8">
    <location>
        <position position="66"/>
    </location>
    <ligand>
        <name>substrate</name>
    </ligand>
</feature>
<evidence type="ECO:0000256" key="2">
    <source>
        <dbReference type="ARBA" id="ARBA00010219"/>
    </source>
</evidence>
<dbReference type="PROSITE" id="PS01326">
    <property type="entry name" value="DAP_EPIMERASE"/>
    <property type="match status" value="1"/>
</dbReference>
<gene>
    <name evidence="8 10" type="primary">dapF</name>
    <name evidence="10" type="ORF">NCTC11661_01623</name>
</gene>
<dbReference type="InterPro" id="IPR001653">
    <property type="entry name" value="DAP_epimerase_DapF"/>
</dbReference>
<feature type="active site" evidence="9">
    <location>
        <position position="75"/>
    </location>
</feature>
<comment type="similarity">
    <text evidence="2 8">Belongs to the diaminopimelate epimerase family.</text>
</comment>
<sequence length="258" mass="28988">MQKEIHFYKYHGAGNDFVMIDNRGGNQSLTREEIFSLCHRRFGIGADGLIFIEPDEKHDFKMKYYNADGNESTMCGNGGRCIVAFARDLGMIKKSCTFDAIDGLHEAQIDGEIVNLKMKDVTAIEHLDNGYFIDTGSPHHIEYHENIEKLNVYELGKKIRHSQCYEPAGTNVNFVQKIKDDELFVRTFERGVEDETLACGTGATAAAIALMLEKDISNVKVKVMGGDLEVSAKKEQNNFVDVWLKGPAVQVFKGKIRI</sequence>
<feature type="binding site" evidence="8">
    <location>
        <begin position="189"/>
        <end position="190"/>
    </location>
    <ligand>
        <name>substrate</name>
    </ligand>
</feature>
<feature type="binding site" evidence="8">
    <location>
        <begin position="200"/>
        <end position="201"/>
    </location>
    <ligand>
        <name>substrate</name>
    </ligand>
</feature>
<evidence type="ECO:0000256" key="1">
    <source>
        <dbReference type="ARBA" id="ARBA00005196"/>
    </source>
</evidence>
<dbReference type="InterPro" id="IPR018510">
    <property type="entry name" value="DAP_epimerase_AS"/>
</dbReference>
<reference evidence="10 11" key="1">
    <citation type="submission" date="2018-06" db="EMBL/GenBank/DDBJ databases">
        <authorList>
            <consortium name="Pathogen Informatics"/>
            <person name="Doyle S."/>
        </authorList>
    </citation>
    <scope>NUCLEOTIDE SEQUENCE [LARGE SCALE GENOMIC DNA]</scope>
    <source>
        <strain evidence="10 11">NCTC11661</strain>
    </source>
</reference>
<dbReference type="EMBL" id="UFTJ01000003">
    <property type="protein sequence ID" value="SUV52484.1"/>
    <property type="molecule type" value="Genomic_DNA"/>
</dbReference>
<protein>
    <recommendedName>
        <fullName evidence="3 8">Diaminopimelate epimerase</fullName>
        <shortName evidence="8">DAP epimerase</shortName>
        <ecNumber evidence="3 8">5.1.1.7</ecNumber>
    </recommendedName>
    <alternativeName>
        <fullName evidence="8">PLP-independent amino acid racemase</fullName>
    </alternativeName>
</protein>
<feature type="active site" description="Proton acceptor" evidence="8">
    <location>
        <position position="199"/>
    </location>
</feature>
<dbReference type="HAMAP" id="MF_00197">
    <property type="entry name" value="DAP_epimerase"/>
    <property type="match status" value="1"/>
</dbReference>
<keyword evidence="4 8" id="KW-0028">Amino-acid biosynthesis</keyword>
<evidence type="ECO:0000256" key="6">
    <source>
        <dbReference type="ARBA" id="ARBA00023235"/>
    </source>
</evidence>
<organism evidence="10 11">
    <name type="scientific">Bergeyella zoohelcum</name>
    <dbReference type="NCBI Taxonomy" id="1015"/>
    <lineage>
        <taxon>Bacteria</taxon>
        <taxon>Pseudomonadati</taxon>
        <taxon>Bacteroidota</taxon>
        <taxon>Flavobacteriia</taxon>
        <taxon>Flavobacteriales</taxon>
        <taxon>Weeksellaceae</taxon>
        <taxon>Bergeyella</taxon>
    </lineage>
</organism>
<evidence type="ECO:0000256" key="7">
    <source>
        <dbReference type="ARBA" id="ARBA00051712"/>
    </source>
</evidence>
<dbReference type="NCBIfam" id="TIGR00652">
    <property type="entry name" value="DapF"/>
    <property type="match status" value="1"/>
</dbReference>
<feature type="binding site" evidence="8">
    <location>
        <position position="171"/>
    </location>
    <ligand>
        <name>substrate</name>
    </ligand>
</feature>
<feature type="binding site" evidence="8">
    <location>
        <position position="15"/>
    </location>
    <ligand>
        <name>substrate</name>
    </ligand>
</feature>
<evidence type="ECO:0000256" key="5">
    <source>
        <dbReference type="ARBA" id="ARBA00023154"/>
    </source>
</evidence>
<evidence type="ECO:0000313" key="10">
    <source>
        <dbReference type="EMBL" id="SUV52484.1"/>
    </source>
</evidence>
<dbReference type="RefSeq" id="WP_002665054.1">
    <property type="nucleotide sequence ID" value="NZ_UFTJ01000003.1"/>
</dbReference>
<feature type="site" description="Could be important to modulate the pK values of the two catalytic cysteine residues" evidence="8">
    <location>
        <position position="139"/>
    </location>
</feature>
<keyword evidence="6 8" id="KW-0413">Isomerase</keyword>
<keyword evidence="8" id="KW-0963">Cytoplasm</keyword>
<dbReference type="GO" id="GO:0005829">
    <property type="term" value="C:cytosol"/>
    <property type="evidence" value="ECO:0007669"/>
    <property type="project" value="TreeGrafter"/>
</dbReference>
<dbReference type="UniPathway" id="UPA00034">
    <property type="reaction ID" value="UER00025"/>
</dbReference>
<dbReference type="PANTHER" id="PTHR31689:SF0">
    <property type="entry name" value="DIAMINOPIMELATE EPIMERASE"/>
    <property type="match status" value="1"/>
</dbReference>
<dbReference type="SUPFAM" id="SSF54506">
    <property type="entry name" value="Diaminopimelate epimerase-like"/>
    <property type="match status" value="2"/>
</dbReference>